<proteinExistence type="predicted"/>
<feature type="domain" description="UBA" evidence="2">
    <location>
        <begin position="189"/>
        <end position="229"/>
    </location>
</feature>
<feature type="domain" description="UBA" evidence="2">
    <location>
        <begin position="289"/>
        <end position="329"/>
    </location>
</feature>
<dbReference type="CTD" id="37261"/>
<evidence type="ECO:0000259" key="3">
    <source>
        <dbReference type="PROSITE" id="PS50053"/>
    </source>
</evidence>
<dbReference type="GO" id="GO:0000151">
    <property type="term" value="C:ubiquitin ligase complex"/>
    <property type="evidence" value="ECO:0007669"/>
    <property type="project" value="TreeGrafter"/>
</dbReference>
<dbReference type="EMBL" id="GGLE01000505">
    <property type="protein sequence ID" value="MBY04631.1"/>
    <property type="molecule type" value="Transcribed_RNA"/>
</dbReference>
<accession>A0A2R5L565</accession>
<dbReference type="PANTHER" id="PTHR46738">
    <property type="entry name" value="UBIQUITIN-ASSOCIATED DOMAIN-CONTAINING PROTEIN 1"/>
    <property type="match status" value="1"/>
</dbReference>
<dbReference type="InterPro" id="IPR057650">
    <property type="entry name" value="UBL_UBAC1"/>
</dbReference>
<evidence type="ECO:0000313" key="4">
    <source>
        <dbReference type="EMBL" id="MBY04631.1"/>
    </source>
</evidence>
<sequence length="415" mass="46100">MLYLNAALTGAIDMKVTVITNTGTEWSVDILPEYTVEKLKQMALAHFFNPLDCVKSSEYYKLISVSQGRTLSDLSSVRAERLSEGDELLLMKKNPVPVSKVEKPGDPTKDEKLYSVDKAAIDYATANIEPLNFDKKSEDVPVLVDFHTELRKILVSLVEISEKLLRNHPDVQQIFKNLPEKLKAATSDCIDPSALKQLRDMGFEENQSVHALQENKMCPASAAEWLLSKPEKAEGSQAKPSTASATTKDSDESLPSSSRTKETTRSCHHKGVAMAMLECFQEYKRADFKPNKRAASNLVEMGFSETEVLDALRINCNGQESACEWLLGDRRPTAADLQVGLDPESSIYRAIVANPVVQLGLCTPKTLLALLQMLENPSCASRWLNDPDTAPILSQIFCIYHAEQHSMQLARPFAH</sequence>
<dbReference type="CDD" id="cd14304">
    <property type="entry name" value="UBA2_KPC2"/>
    <property type="match status" value="1"/>
</dbReference>
<dbReference type="SUPFAM" id="SSF46934">
    <property type="entry name" value="UBA-like"/>
    <property type="match status" value="2"/>
</dbReference>
<dbReference type="Pfam" id="PF23326">
    <property type="entry name" value="UBL_UBAC1"/>
    <property type="match status" value="1"/>
</dbReference>
<dbReference type="GeneID" id="135368963"/>
<evidence type="ECO:0000256" key="1">
    <source>
        <dbReference type="SAM" id="MobiDB-lite"/>
    </source>
</evidence>
<feature type="domain" description="Ubiquitin-like" evidence="3">
    <location>
        <begin position="14"/>
        <end position="97"/>
    </location>
</feature>
<dbReference type="SMART" id="SM00165">
    <property type="entry name" value="UBA"/>
    <property type="match status" value="2"/>
</dbReference>
<reference evidence="4" key="1">
    <citation type="submission" date="2018-03" db="EMBL/GenBank/DDBJ databases">
        <title>The relapsing fever spirochete Borrelia turicatae persists in the highly oxidative environment of its soft-bodied tick vector.</title>
        <authorList>
            <person name="Bourret T.J."/>
            <person name="Boyle W.K."/>
            <person name="Valenzuela J.G."/>
            <person name="Oliveira F."/>
            <person name="Lopez J.E."/>
        </authorList>
    </citation>
    <scope>NUCLEOTIDE SEQUENCE</scope>
    <source>
        <strain evidence="4">Kansas strain/isolate</strain>
        <tissue evidence="4">Salivary glands</tissue>
    </source>
</reference>
<dbReference type="AlphaFoldDB" id="A0A2R5L565"/>
<dbReference type="Gene3D" id="1.10.8.10">
    <property type="entry name" value="DNA helicase RuvA subunit, C-terminal domain"/>
    <property type="match status" value="2"/>
</dbReference>
<dbReference type="InterPro" id="IPR052476">
    <property type="entry name" value="UBAC1"/>
</dbReference>
<protein>
    <submittedName>
        <fullName evidence="4">Putative ubiquitin-associated domain-containing protein 1</fullName>
    </submittedName>
</protein>
<dbReference type="InterPro" id="IPR029071">
    <property type="entry name" value="Ubiquitin-like_domsf"/>
</dbReference>
<dbReference type="Pfam" id="PF22562">
    <property type="entry name" value="UBA_7"/>
    <property type="match status" value="1"/>
</dbReference>
<dbReference type="RefSeq" id="XP_064458605.1">
    <property type="nucleotide sequence ID" value="XM_064602535.1"/>
</dbReference>
<dbReference type="SUPFAM" id="SSF54236">
    <property type="entry name" value="Ubiquitin-like"/>
    <property type="match status" value="1"/>
</dbReference>
<name>A0A2R5L565_9ACAR</name>
<dbReference type="InterPro" id="IPR041927">
    <property type="entry name" value="UBA2_UBAC1"/>
</dbReference>
<organism evidence="4">
    <name type="scientific">Ornithodoros turicata</name>
    <dbReference type="NCBI Taxonomy" id="34597"/>
    <lineage>
        <taxon>Eukaryota</taxon>
        <taxon>Metazoa</taxon>
        <taxon>Ecdysozoa</taxon>
        <taxon>Arthropoda</taxon>
        <taxon>Chelicerata</taxon>
        <taxon>Arachnida</taxon>
        <taxon>Acari</taxon>
        <taxon>Parasitiformes</taxon>
        <taxon>Ixodida</taxon>
        <taxon>Ixodoidea</taxon>
        <taxon>Argasidae</taxon>
        <taxon>Ornithodorinae</taxon>
        <taxon>Ornithodoros</taxon>
    </lineage>
</organism>
<dbReference type="PANTHER" id="PTHR46738:SF1">
    <property type="entry name" value="UBIQUITIN-ASSOCIATED DOMAIN-CONTAINING PROTEIN 1"/>
    <property type="match status" value="1"/>
</dbReference>
<dbReference type="InterPro" id="IPR009060">
    <property type="entry name" value="UBA-like_sf"/>
</dbReference>
<dbReference type="InterPro" id="IPR015940">
    <property type="entry name" value="UBA"/>
</dbReference>
<dbReference type="PROSITE" id="PS50053">
    <property type="entry name" value="UBIQUITIN_2"/>
    <property type="match status" value="1"/>
</dbReference>
<feature type="region of interest" description="Disordered" evidence="1">
    <location>
        <begin position="230"/>
        <end position="267"/>
    </location>
</feature>
<dbReference type="PROSITE" id="PS50030">
    <property type="entry name" value="UBA"/>
    <property type="match status" value="2"/>
</dbReference>
<feature type="compositionally biased region" description="Polar residues" evidence="1">
    <location>
        <begin position="238"/>
        <end position="258"/>
    </location>
</feature>
<evidence type="ECO:0000259" key="2">
    <source>
        <dbReference type="PROSITE" id="PS50030"/>
    </source>
</evidence>
<dbReference type="InterPro" id="IPR000626">
    <property type="entry name" value="Ubiquitin-like_dom"/>
</dbReference>